<dbReference type="PANTHER" id="PTHR47331">
    <property type="entry name" value="PHD-TYPE DOMAIN-CONTAINING PROTEIN"/>
    <property type="match status" value="1"/>
</dbReference>
<dbReference type="AlphaFoldDB" id="A0AAW0U281"/>
<proteinExistence type="predicted"/>
<sequence>MLKIVENLPYYLKTRWIKTNHDIRSKYKKGADITELLKFIRDAADEASDPVFGRLVNKEQKKDKGRNQQNIHNKQEPCCIPEVTVRPSLNIDLSGLSSCVELQKWPHLQKLEIAKLDVDEVHLLIGQDCADLLLPDEIKKGHPGEPFAVHTPLGWAINGPIDPFKPAVKTSYFVHNRSSLERDLSRLWELEGVNSEAPGMSQSDIKTLETWDARKTIEDNHYTLPIPFKAERPYLADNCNMAEKHLRMLGKRLNKDNNLKERYTEEMHNLLKKGYAVAVPPEDLNRADELMNSIPEKEWGRSFTTLDINRDELPTERALGMLWEIESDCLKVDVQVKNHHKSRRGILSALSTVYDPLGLLEDIAEVKRFPLVYTMKTEEDHLGRFFDYNSTWHHMKKAVAWFLRLRQILRKQPYLKGPLV</sequence>
<evidence type="ECO:0000313" key="2">
    <source>
        <dbReference type="Proteomes" id="UP001487740"/>
    </source>
</evidence>
<dbReference type="Proteomes" id="UP001487740">
    <property type="component" value="Unassembled WGS sequence"/>
</dbReference>
<dbReference type="PANTHER" id="PTHR47331:SF1">
    <property type="entry name" value="GAG-LIKE PROTEIN"/>
    <property type="match status" value="1"/>
</dbReference>
<name>A0AAW0U281_SCYPA</name>
<comment type="caution">
    <text evidence="1">The sequence shown here is derived from an EMBL/GenBank/DDBJ whole genome shotgun (WGS) entry which is preliminary data.</text>
</comment>
<protein>
    <submittedName>
        <fullName evidence="1">Uncharacterized protein</fullName>
    </submittedName>
</protein>
<gene>
    <name evidence="1" type="ORF">O3P69_006699</name>
</gene>
<dbReference type="EMBL" id="JARAKH010000020">
    <property type="protein sequence ID" value="KAK8393533.1"/>
    <property type="molecule type" value="Genomic_DNA"/>
</dbReference>
<accession>A0AAW0U281</accession>
<reference evidence="1 2" key="1">
    <citation type="submission" date="2023-03" db="EMBL/GenBank/DDBJ databases">
        <title>High-quality genome of Scylla paramamosain provides insights in environmental adaptation.</title>
        <authorList>
            <person name="Zhang L."/>
        </authorList>
    </citation>
    <scope>NUCLEOTIDE SEQUENCE [LARGE SCALE GENOMIC DNA]</scope>
    <source>
        <strain evidence="1">LZ_2023a</strain>
        <tissue evidence="1">Muscle</tissue>
    </source>
</reference>
<keyword evidence="2" id="KW-1185">Reference proteome</keyword>
<evidence type="ECO:0000313" key="1">
    <source>
        <dbReference type="EMBL" id="KAK8393533.1"/>
    </source>
</evidence>
<organism evidence="1 2">
    <name type="scientific">Scylla paramamosain</name>
    <name type="common">Mud crab</name>
    <dbReference type="NCBI Taxonomy" id="85552"/>
    <lineage>
        <taxon>Eukaryota</taxon>
        <taxon>Metazoa</taxon>
        <taxon>Ecdysozoa</taxon>
        <taxon>Arthropoda</taxon>
        <taxon>Crustacea</taxon>
        <taxon>Multicrustacea</taxon>
        <taxon>Malacostraca</taxon>
        <taxon>Eumalacostraca</taxon>
        <taxon>Eucarida</taxon>
        <taxon>Decapoda</taxon>
        <taxon>Pleocyemata</taxon>
        <taxon>Brachyura</taxon>
        <taxon>Eubrachyura</taxon>
        <taxon>Portunoidea</taxon>
        <taxon>Portunidae</taxon>
        <taxon>Portuninae</taxon>
        <taxon>Scylla</taxon>
    </lineage>
</organism>